<keyword evidence="6 8" id="KW-1133">Transmembrane helix</keyword>
<dbReference type="AlphaFoldDB" id="A0A849B6N8"/>
<evidence type="ECO:0000256" key="1">
    <source>
        <dbReference type="ARBA" id="ARBA00004651"/>
    </source>
</evidence>
<dbReference type="InterPro" id="IPR003804">
    <property type="entry name" value="Lactate_perm"/>
</dbReference>
<feature type="transmembrane region" description="Helical" evidence="8">
    <location>
        <begin position="155"/>
        <end position="179"/>
    </location>
</feature>
<keyword evidence="3 8" id="KW-0813">Transport</keyword>
<dbReference type="Proteomes" id="UP000542973">
    <property type="component" value="Unassembled WGS sequence"/>
</dbReference>
<evidence type="ECO:0000313" key="9">
    <source>
        <dbReference type="EMBL" id="NNH09784.1"/>
    </source>
</evidence>
<dbReference type="PANTHER" id="PTHR30003">
    <property type="entry name" value="L-LACTATE PERMEASE"/>
    <property type="match status" value="1"/>
</dbReference>
<sequence>MQTWQQVYMPLGSLWLSSLAAAIPILFFFVALALLRMKGHVAAAITLALALAVAIAGYGMPVPQALASAGYGFLYGLWPIAWIIVTAVFLYKIVVKTGQFDVIRASVLAITDDQRLQVLLIGFAFGAFLEGAAGFGAPVAITAALLVGLGFNPLYAAGLCLIANTAPVAFGAMGIPIIVAGQVTGIDPFHIGAMAGRQLPLLSLAVPFWLVFMMDGVKGVRETWPAALVTGGSFAVTQYFTANHIGPELPDITSALVSLVSLSAFLKVWQPRSAARAAGASLRAGHGGAAALGGFGDMGGFPTIGAKDPRNQRKASPYTLAQTIRAWAPFGILTAIVTVWSLQLFKALFAPGGALADTVLKFSVPWLDKLVIKTAPIVAEPKAYDAVLKIDLLSAVGTAILLTALISAVLLRMSPRTLLATFGETLLELRRPILSIGLVLAFAFVANYSGMSSTLALLLAGTGAAFPFFSPFLGWLGVFLTGSDTSSNALFCSLQSTTAHQIGVSDTLLVAANTTGGVTGKMISPQSIAVACAATGLVGRESELFRFTVKHSLLFAVIVGIITMVQAYWLTGMIPG</sequence>
<keyword evidence="4" id="KW-1003">Cell membrane</keyword>
<organism evidence="9 10">
    <name type="scientific">Cupriavidus gilardii</name>
    <dbReference type="NCBI Taxonomy" id="82541"/>
    <lineage>
        <taxon>Bacteria</taxon>
        <taxon>Pseudomonadati</taxon>
        <taxon>Pseudomonadota</taxon>
        <taxon>Betaproteobacteria</taxon>
        <taxon>Burkholderiales</taxon>
        <taxon>Burkholderiaceae</taxon>
        <taxon>Cupriavidus</taxon>
    </lineage>
</organism>
<dbReference type="Pfam" id="PF02652">
    <property type="entry name" value="Lactate_perm"/>
    <property type="match status" value="1"/>
</dbReference>
<evidence type="ECO:0000313" key="10">
    <source>
        <dbReference type="Proteomes" id="UP000542973"/>
    </source>
</evidence>
<dbReference type="NCBIfam" id="TIGR00795">
    <property type="entry name" value="lctP"/>
    <property type="match status" value="1"/>
</dbReference>
<protein>
    <recommendedName>
        <fullName evidence="8">L-lactate permease</fullName>
    </recommendedName>
</protein>
<evidence type="ECO:0000256" key="7">
    <source>
        <dbReference type="ARBA" id="ARBA00023136"/>
    </source>
</evidence>
<keyword evidence="5 8" id="KW-0812">Transmembrane</keyword>
<accession>A0A849B6N8</accession>
<comment type="similarity">
    <text evidence="2 8">Belongs to the lactate permease family.</text>
</comment>
<dbReference type="EMBL" id="JABEMD010000003">
    <property type="protein sequence ID" value="NNH09784.1"/>
    <property type="molecule type" value="Genomic_DNA"/>
</dbReference>
<proteinExistence type="inferred from homology"/>
<keyword evidence="7 8" id="KW-0472">Membrane</keyword>
<evidence type="ECO:0000256" key="5">
    <source>
        <dbReference type="ARBA" id="ARBA00022692"/>
    </source>
</evidence>
<feature type="transmembrane region" description="Helical" evidence="8">
    <location>
        <begin position="199"/>
        <end position="217"/>
    </location>
</feature>
<reference evidence="9 10" key="1">
    <citation type="submission" date="2020-05" db="EMBL/GenBank/DDBJ databases">
        <title>MicrobeNet Type strains.</title>
        <authorList>
            <person name="Nicholson A.C."/>
        </authorList>
    </citation>
    <scope>NUCLEOTIDE SEQUENCE [LARGE SCALE GENOMIC DNA]</scope>
    <source>
        <strain evidence="9 10">ATCC 700815</strain>
    </source>
</reference>
<feature type="transmembrane region" description="Helical" evidence="8">
    <location>
        <begin position="432"/>
        <end position="449"/>
    </location>
</feature>
<feature type="transmembrane region" description="Helical" evidence="8">
    <location>
        <begin position="326"/>
        <end position="345"/>
    </location>
</feature>
<feature type="transmembrane region" description="Helical" evidence="8">
    <location>
        <begin position="12"/>
        <end position="34"/>
    </location>
</feature>
<dbReference type="PANTHER" id="PTHR30003:SF0">
    <property type="entry name" value="GLYCOLATE PERMEASE GLCA-RELATED"/>
    <property type="match status" value="1"/>
</dbReference>
<dbReference type="RefSeq" id="WP_053823365.1">
    <property type="nucleotide sequence ID" value="NZ_BAAAEB010000032.1"/>
</dbReference>
<name>A0A849B6N8_9BURK</name>
<evidence type="ECO:0000256" key="4">
    <source>
        <dbReference type="ARBA" id="ARBA00022475"/>
    </source>
</evidence>
<feature type="transmembrane region" description="Helical" evidence="8">
    <location>
        <begin position="41"/>
        <end position="60"/>
    </location>
</feature>
<comment type="function">
    <text evidence="8">Uptake of L-lactate across the membrane. Can also transport D-lactate and glycolate.</text>
</comment>
<feature type="transmembrane region" description="Helical" evidence="8">
    <location>
        <begin position="553"/>
        <end position="571"/>
    </location>
</feature>
<evidence type="ECO:0000256" key="8">
    <source>
        <dbReference type="RuleBase" id="RU365092"/>
    </source>
</evidence>
<keyword evidence="8" id="KW-0997">Cell inner membrane</keyword>
<comment type="caution">
    <text evidence="9">The sequence shown here is derived from an EMBL/GenBank/DDBJ whole genome shotgun (WGS) entry which is preliminary data.</text>
</comment>
<evidence type="ECO:0000256" key="3">
    <source>
        <dbReference type="ARBA" id="ARBA00022448"/>
    </source>
</evidence>
<feature type="transmembrane region" description="Helical" evidence="8">
    <location>
        <begin position="455"/>
        <end position="480"/>
    </location>
</feature>
<comment type="subcellular location">
    <subcellularLocation>
        <location evidence="8">Cell inner membrane</location>
        <topology evidence="8">Multi-pass membrane protein</topology>
    </subcellularLocation>
    <subcellularLocation>
        <location evidence="1">Cell membrane</location>
        <topology evidence="1">Multi-pass membrane protein</topology>
    </subcellularLocation>
</comment>
<feature type="transmembrane region" description="Helical" evidence="8">
    <location>
        <begin position="392"/>
        <end position="411"/>
    </location>
</feature>
<feature type="transmembrane region" description="Helical" evidence="8">
    <location>
        <begin position="116"/>
        <end position="149"/>
    </location>
</feature>
<dbReference type="GO" id="GO:0015129">
    <property type="term" value="F:lactate transmembrane transporter activity"/>
    <property type="evidence" value="ECO:0007669"/>
    <property type="project" value="UniProtKB-UniRule"/>
</dbReference>
<gene>
    <name evidence="9" type="ORF">HLB16_02665</name>
</gene>
<evidence type="ECO:0000256" key="2">
    <source>
        <dbReference type="ARBA" id="ARBA00010100"/>
    </source>
</evidence>
<feature type="transmembrane region" description="Helical" evidence="8">
    <location>
        <begin position="72"/>
        <end position="95"/>
    </location>
</feature>
<dbReference type="GO" id="GO:0015295">
    <property type="term" value="F:solute:proton symporter activity"/>
    <property type="evidence" value="ECO:0007669"/>
    <property type="project" value="TreeGrafter"/>
</dbReference>
<dbReference type="GO" id="GO:0005886">
    <property type="term" value="C:plasma membrane"/>
    <property type="evidence" value="ECO:0007669"/>
    <property type="project" value="UniProtKB-SubCell"/>
</dbReference>
<evidence type="ECO:0000256" key="6">
    <source>
        <dbReference type="ARBA" id="ARBA00022989"/>
    </source>
</evidence>